<keyword evidence="2" id="KW-0862">Zinc</keyword>
<dbReference type="EMBL" id="CAJGYO010000019">
    <property type="protein sequence ID" value="CAD6340072.1"/>
    <property type="molecule type" value="Genomic_DNA"/>
</dbReference>
<evidence type="ECO:0000256" key="3">
    <source>
        <dbReference type="SAM" id="MobiDB-lite"/>
    </source>
</evidence>
<evidence type="ECO:0000259" key="4">
    <source>
        <dbReference type="PROSITE" id="PS50158"/>
    </source>
</evidence>
<dbReference type="InterPro" id="IPR025724">
    <property type="entry name" value="GAG-pre-integrase_dom"/>
</dbReference>
<feature type="region of interest" description="Disordered" evidence="3">
    <location>
        <begin position="454"/>
        <end position="492"/>
    </location>
</feature>
<dbReference type="InterPro" id="IPR036875">
    <property type="entry name" value="Znf_CCHC_sf"/>
</dbReference>
<keyword evidence="1" id="KW-0645">Protease</keyword>
<dbReference type="InterPro" id="IPR001878">
    <property type="entry name" value="Znf_CCHC"/>
</dbReference>
<dbReference type="AlphaFoldDB" id="A0A811SF72"/>
<dbReference type="Proteomes" id="UP000604825">
    <property type="component" value="Unassembled WGS sequence"/>
</dbReference>
<protein>
    <recommendedName>
        <fullName evidence="4">CCHC-type domain-containing protein</fullName>
    </recommendedName>
</protein>
<accession>A0A811SF72</accession>
<name>A0A811SF72_9POAL</name>
<evidence type="ECO:0000256" key="1">
    <source>
        <dbReference type="ARBA" id="ARBA00022750"/>
    </source>
</evidence>
<evidence type="ECO:0000256" key="2">
    <source>
        <dbReference type="PROSITE-ProRule" id="PRU00047"/>
    </source>
</evidence>
<dbReference type="GO" id="GO:0003676">
    <property type="term" value="F:nucleic acid binding"/>
    <property type="evidence" value="ECO:0007669"/>
    <property type="project" value="InterPro"/>
</dbReference>
<keyword evidence="1" id="KW-0378">Hydrolase</keyword>
<keyword evidence="2" id="KW-0479">Metal-binding</keyword>
<dbReference type="SUPFAM" id="SSF56672">
    <property type="entry name" value="DNA/RNA polymerases"/>
    <property type="match status" value="1"/>
</dbReference>
<keyword evidence="2" id="KW-0863">Zinc-finger</keyword>
<comment type="caution">
    <text evidence="5">The sequence shown here is derived from an EMBL/GenBank/DDBJ whole genome shotgun (WGS) entry which is preliminary data.</text>
</comment>
<keyword evidence="1" id="KW-0064">Aspartyl protease</keyword>
<dbReference type="SUPFAM" id="SSF57756">
    <property type="entry name" value="Retrovirus zinc finger-like domains"/>
    <property type="match status" value="1"/>
</dbReference>
<dbReference type="PANTHER" id="PTHR11439">
    <property type="entry name" value="GAG-POL-RELATED RETROTRANSPOSON"/>
    <property type="match status" value="1"/>
</dbReference>
<sequence>MWPMLTSDNYTEWAMLMQCNYEALEIWGVIDPGTDPKRAQDRQAMSALLRSVPKEMWQSLGRKKTVKEAWEATLGETIDDVRVVKKFLRVVPPRFTQVVVSIDMFCNLKELTVEELVGRLRAAEERFDDKVEQIVDKAGRLLLAEDDWLEKHKHRFHPGPKQGGGKFGSGSSKGKAAARPDGGAPDQVKLTSMGTPRRKGRCRNCGIYGHWVEDCKRPKKEKKEAAQSEANIAVGGAEHGGPLLLATCDVVHEPTQIVHLMEKVIPIDVPDGVWVLDTGASNHMTGTRSALTQLNRSVRGTVRFGDGSRVEIEGTGSVVIQGRHQLSHKVLTDVYYIAKLRSNIVSLGQLEEKGFKVVLENGKICVYDQGRALLISAPRTTNRFYTVKLNLTEPICLLAKSEELAWHWHARYGHLNFRALRDLGSRGMVTADAGAQPATEEEGEASVGQQGIVAPHEATPSPQNSPESVQTPHQNLATPSSQGDGSSEERTPRYRTLNELFDSTEEVLDYEYSGLCMLAADEPNGVDEALEEQCWIDAMKFELLSIQENDTWCYASCNPADTPMEQNCKLLPGKPDLVKDVTKYRSIVGSLRYLVNTRPDIAFAVGMVSRFMESPTSEHWAAVKRIVRYVAGTSEYGCKYEKKSISGLKLLGYSDSDHAGDLEKRKSTTGILFFLNENVVTWTSQKQRVVSLSSCEAEYIAAAAAACQGVWLSRLIADLTCEKVQKFKLLMDSKSAIELSKNPVYHERSKHIDTRYHYIRECVSNGVAEVQHIGTDRQLADVLTKPLGRVKFIEMRQKLGVIGVCHD</sequence>
<feature type="domain" description="CCHC-type" evidence="4">
    <location>
        <begin position="201"/>
        <end position="217"/>
    </location>
</feature>
<dbReference type="PANTHER" id="PTHR11439:SF515">
    <property type="entry name" value="GAG-POL POLYPROTEIN"/>
    <property type="match status" value="1"/>
</dbReference>
<feature type="compositionally biased region" description="Polar residues" evidence="3">
    <location>
        <begin position="460"/>
        <end position="485"/>
    </location>
</feature>
<keyword evidence="6" id="KW-1185">Reference proteome</keyword>
<evidence type="ECO:0000313" key="5">
    <source>
        <dbReference type="EMBL" id="CAD6340072.1"/>
    </source>
</evidence>
<dbReference type="GO" id="GO:0008270">
    <property type="term" value="F:zinc ion binding"/>
    <property type="evidence" value="ECO:0007669"/>
    <property type="project" value="UniProtKB-KW"/>
</dbReference>
<gene>
    <name evidence="5" type="ORF">NCGR_LOCUS64170</name>
</gene>
<evidence type="ECO:0000313" key="6">
    <source>
        <dbReference type="Proteomes" id="UP000604825"/>
    </source>
</evidence>
<feature type="region of interest" description="Disordered" evidence="3">
    <location>
        <begin position="154"/>
        <end position="195"/>
    </location>
</feature>
<organism evidence="5 6">
    <name type="scientific">Miscanthus lutarioriparius</name>
    <dbReference type="NCBI Taxonomy" id="422564"/>
    <lineage>
        <taxon>Eukaryota</taxon>
        <taxon>Viridiplantae</taxon>
        <taxon>Streptophyta</taxon>
        <taxon>Embryophyta</taxon>
        <taxon>Tracheophyta</taxon>
        <taxon>Spermatophyta</taxon>
        <taxon>Magnoliopsida</taxon>
        <taxon>Liliopsida</taxon>
        <taxon>Poales</taxon>
        <taxon>Poaceae</taxon>
        <taxon>PACMAD clade</taxon>
        <taxon>Panicoideae</taxon>
        <taxon>Andropogonodae</taxon>
        <taxon>Andropogoneae</taxon>
        <taxon>Saccharinae</taxon>
        <taxon>Miscanthus</taxon>
    </lineage>
</organism>
<proteinExistence type="predicted"/>
<dbReference type="Pfam" id="PF13976">
    <property type="entry name" value="gag_pre-integrs"/>
    <property type="match status" value="1"/>
</dbReference>
<dbReference type="CDD" id="cd09272">
    <property type="entry name" value="RNase_HI_RT_Ty1"/>
    <property type="match status" value="1"/>
</dbReference>
<dbReference type="InterPro" id="IPR043502">
    <property type="entry name" value="DNA/RNA_pol_sf"/>
</dbReference>
<dbReference type="Gene3D" id="4.10.60.10">
    <property type="entry name" value="Zinc finger, CCHC-type"/>
    <property type="match status" value="1"/>
</dbReference>
<reference evidence="5" key="1">
    <citation type="submission" date="2020-10" db="EMBL/GenBank/DDBJ databases">
        <authorList>
            <person name="Han B."/>
            <person name="Lu T."/>
            <person name="Zhao Q."/>
            <person name="Huang X."/>
            <person name="Zhao Y."/>
        </authorList>
    </citation>
    <scope>NUCLEOTIDE SEQUENCE</scope>
</reference>
<dbReference type="OrthoDB" id="443140at2759"/>
<dbReference type="Pfam" id="PF22936">
    <property type="entry name" value="Pol_BBD"/>
    <property type="match status" value="1"/>
</dbReference>
<dbReference type="InterPro" id="IPR054722">
    <property type="entry name" value="PolX-like_BBD"/>
</dbReference>
<dbReference type="GO" id="GO:0004190">
    <property type="term" value="F:aspartic-type endopeptidase activity"/>
    <property type="evidence" value="ECO:0007669"/>
    <property type="project" value="UniProtKB-KW"/>
</dbReference>
<dbReference type="PROSITE" id="PS50158">
    <property type="entry name" value="ZF_CCHC"/>
    <property type="match status" value="1"/>
</dbReference>